<dbReference type="PANTHER" id="PTHR30068:SF4">
    <property type="entry name" value="URONATE ISOMERASE"/>
    <property type="match status" value="1"/>
</dbReference>
<gene>
    <name evidence="7" type="primary">uxaC</name>
    <name evidence="7" type="ORF">KZC48_02200</name>
</gene>
<dbReference type="EC" id="5.3.1.12" evidence="4"/>
<proteinExistence type="inferred from homology"/>
<dbReference type="InterPro" id="IPR003766">
    <property type="entry name" value="Uronate_isomerase"/>
</dbReference>
<evidence type="ECO:0000256" key="1">
    <source>
        <dbReference type="ARBA" id="ARBA00001165"/>
    </source>
</evidence>
<dbReference type="Gene3D" id="1.10.2020.10">
    <property type="entry name" value="uronate isomerase, domain 2, chain A"/>
    <property type="match status" value="1"/>
</dbReference>
<evidence type="ECO:0000256" key="2">
    <source>
        <dbReference type="ARBA" id="ARBA00004892"/>
    </source>
</evidence>
<reference evidence="7" key="1">
    <citation type="submission" date="2021-06" db="EMBL/GenBank/DDBJ databases">
        <title>Genome-based taxonomic framework of Microbacterium strains isolated from marine environment, the description of four new species and reclassification of four preexisting species.</title>
        <authorList>
            <person name="Lee S.D."/>
            <person name="Kim S.-M."/>
            <person name="Byeon Y.-S."/>
            <person name="Yang H.L."/>
            <person name="Kim I.S."/>
        </authorList>
    </citation>
    <scope>NUCLEOTIDE SEQUENCE</scope>
    <source>
        <strain evidence="7">KACC 20510</strain>
    </source>
</reference>
<protein>
    <recommendedName>
        <fullName evidence="5">Uronate isomerase</fullName>
        <ecNumber evidence="4">5.3.1.12</ecNumber>
    </recommendedName>
</protein>
<dbReference type="EMBL" id="JAHWXI010000001">
    <property type="protein sequence ID" value="MDN4463218.1"/>
    <property type="molecule type" value="Genomic_DNA"/>
</dbReference>
<dbReference type="NCBIfam" id="NF002794">
    <property type="entry name" value="PRK02925.1"/>
    <property type="match status" value="1"/>
</dbReference>
<comment type="caution">
    <text evidence="7">The sequence shown here is derived from an EMBL/GenBank/DDBJ whole genome shotgun (WGS) entry which is preliminary data.</text>
</comment>
<comment type="similarity">
    <text evidence="3">Belongs to the metallo-dependent hydrolases superfamily. Uronate isomerase family.</text>
</comment>
<evidence type="ECO:0000256" key="4">
    <source>
        <dbReference type="ARBA" id="ARBA00012546"/>
    </source>
</evidence>
<dbReference type="Proteomes" id="UP001172731">
    <property type="component" value="Unassembled WGS sequence"/>
</dbReference>
<evidence type="ECO:0000256" key="3">
    <source>
        <dbReference type="ARBA" id="ARBA00008397"/>
    </source>
</evidence>
<keyword evidence="6 7" id="KW-0413">Isomerase</keyword>
<comment type="catalytic activity">
    <reaction evidence="1">
        <text>D-glucuronate = D-fructuronate</text>
        <dbReference type="Rhea" id="RHEA:13049"/>
        <dbReference type="ChEBI" id="CHEBI:58720"/>
        <dbReference type="ChEBI" id="CHEBI:59863"/>
        <dbReference type="EC" id="5.3.1.12"/>
    </reaction>
</comment>
<organism evidence="7 8">
    <name type="scientific">Microbacterium aurantiacum</name>
    <dbReference type="NCBI Taxonomy" id="162393"/>
    <lineage>
        <taxon>Bacteria</taxon>
        <taxon>Bacillati</taxon>
        <taxon>Actinomycetota</taxon>
        <taxon>Actinomycetes</taxon>
        <taxon>Micrococcales</taxon>
        <taxon>Microbacteriaceae</taxon>
        <taxon>Microbacterium</taxon>
    </lineage>
</organism>
<dbReference type="Gene3D" id="3.20.20.140">
    <property type="entry name" value="Metal-dependent hydrolases"/>
    <property type="match status" value="1"/>
</dbReference>
<evidence type="ECO:0000256" key="6">
    <source>
        <dbReference type="ARBA" id="ARBA00023235"/>
    </source>
</evidence>
<keyword evidence="8" id="KW-1185">Reference proteome</keyword>
<dbReference type="RefSeq" id="WP_301132223.1">
    <property type="nucleotide sequence ID" value="NZ_BAAAUQ010000002.1"/>
</dbReference>
<dbReference type="Pfam" id="PF02614">
    <property type="entry name" value="UxaC"/>
    <property type="match status" value="1"/>
</dbReference>
<name>A0ABT8FPG0_9MICO</name>
<comment type="pathway">
    <text evidence="2">Carbohydrate metabolism; pentose and glucuronate interconversion.</text>
</comment>
<sequence>MNATAGQGWSLHPDRALPADGGIREVARTIFDATRTLPIVSMHGHVDAGLLADDAPYADPASLLVTPDHYLVRMLVSQANAPGPVRDAGVRSAADLGAGDGGSTERDPRTIWRRFCAGWPALRATPTRYWLEHVLVEVFEAPVRPSPDTADALYDHIADRLAQPDYRPRALFERFGIELLATTDAAASSLADHRRLAADGWGTRVVPTFRPDPLFEIARPGWAGELAALSDAAGVDAHDYDGFLDALRARRRSFIAAGARATDHGHLLADTTPLAAEDVRRLFDAARRGSARPEDARAFTAHMLFQMAEMSSEDGLVMQLHPGVLRDYDGARAERLGHDLGYDIPVATEFTRSLRPLLEAFGHHPRFRLIVFTVDEDVYSRELAPLAGVYPALRLGAPWWFLDTPDAMRRFREAVVDTAGFYNTSGFVDDTRAFCSIPARHDLSRRIDAGFLGRLVAEHRLDLDEAVATAVDLAQTLPRQSYPAPDGAAA</sequence>
<dbReference type="GO" id="GO:0008880">
    <property type="term" value="F:glucuronate isomerase activity"/>
    <property type="evidence" value="ECO:0007669"/>
    <property type="project" value="UniProtKB-EC"/>
</dbReference>
<dbReference type="InterPro" id="IPR032466">
    <property type="entry name" value="Metal_Hydrolase"/>
</dbReference>
<evidence type="ECO:0000256" key="5">
    <source>
        <dbReference type="ARBA" id="ARBA00020555"/>
    </source>
</evidence>
<evidence type="ECO:0000313" key="8">
    <source>
        <dbReference type="Proteomes" id="UP001172731"/>
    </source>
</evidence>
<dbReference type="PANTHER" id="PTHR30068">
    <property type="entry name" value="URONATE ISOMERASE"/>
    <property type="match status" value="1"/>
</dbReference>
<accession>A0ABT8FPG0</accession>
<dbReference type="SUPFAM" id="SSF51556">
    <property type="entry name" value="Metallo-dependent hydrolases"/>
    <property type="match status" value="1"/>
</dbReference>
<evidence type="ECO:0000313" key="7">
    <source>
        <dbReference type="EMBL" id="MDN4463218.1"/>
    </source>
</evidence>